<reference evidence="2" key="1">
    <citation type="submission" date="2020-05" db="EMBL/GenBank/DDBJ databases">
        <authorList>
            <person name="Zhu T."/>
            <person name="Keshari N."/>
            <person name="Lu X."/>
        </authorList>
    </citation>
    <scope>NUCLEOTIDE SEQUENCE</scope>
    <source>
        <strain evidence="2">NK1-22</strain>
    </source>
</reference>
<proteinExistence type="predicted"/>
<gene>
    <name evidence="2" type="ORF">HNI00_04025</name>
</gene>
<protein>
    <submittedName>
        <fullName evidence="2">Uncharacterized protein</fullName>
    </submittedName>
</protein>
<organism evidence="2">
    <name type="scientific">Thermoleptolyngbya oregonensis NK1-22</name>
    <dbReference type="NCBI Taxonomy" id="2547457"/>
    <lineage>
        <taxon>Bacteria</taxon>
        <taxon>Bacillati</taxon>
        <taxon>Cyanobacteriota</taxon>
        <taxon>Cyanophyceae</taxon>
        <taxon>Oculatellales</taxon>
        <taxon>Oculatellaceae</taxon>
        <taxon>Thermoleptolyngbya</taxon>
    </lineage>
</organism>
<dbReference type="RefSeq" id="WP_316790893.1">
    <property type="nucleotide sequence ID" value="NZ_CP053540.1"/>
</dbReference>
<evidence type="ECO:0000313" key="2">
    <source>
        <dbReference type="EMBL" id="WOB42413.1"/>
    </source>
</evidence>
<dbReference type="EMBL" id="CP053540">
    <property type="protein sequence ID" value="WOB42413.1"/>
    <property type="molecule type" value="Genomic_DNA"/>
</dbReference>
<evidence type="ECO:0000256" key="1">
    <source>
        <dbReference type="SAM" id="MobiDB-lite"/>
    </source>
</evidence>
<dbReference type="AlphaFoldDB" id="A0AA96Y7C7"/>
<feature type="region of interest" description="Disordered" evidence="1">
    <location>
        <begin position="1"/>
        <end position="20"/>
    </location>
</feature>
<dbReference type="KEGG" id="tog:HNI00_04025"/>
<sequence length="74" mass="8478">MSIDHQARERLAQQRQHAEHLQDTMLERAEAELAADGGSQIAEQAREALTEQRLHEQQLQENMLERAEEEVGST</sequence>
<accession>A0AA96Y7C7</accession>
<name>A0AA96Y7C7_9CYAN</name>